<evidence type="ECO:0000256" key="2">
    <source>
        <dbReference type="ARBA" id="ARBA00022679"/>
    </source>
</evidence>
<keyword evidence="4" id="KW-1185">Reference proteome</keyword>
<dbReference type="PANTHER" id="PTHR10176:SF3">
    <property type="entry name" value="GLYCOGEN [STARCH] SYNTHASE"/>
    <property type="match status" value="1"/>
</dbReference>
<dbReference type="RefSeq" id="WP_107032272.1">
    <property type="nucleotide sequence ID" value="NZ_CAPEJN010000008.1"/>
</dbReference>
<dbReference type="PANTHER" id="PTHR10176">
    <property type="entry name" value="GLYCOGEN SYNTHASE"/>
    <property type="match status" value="1"/>
</dbReference>
<sequence length="575" mass="64062">MDKTPAIPQVDLLFEVSWEVCNKIGGIYTVLSTKAKTLQKQFKDKTIFIGPDVWTTDTPSPWFSECKITGLSDWALNAKLPEGVSVRVGRWEIPGRPIAVLVKFDGMYAVKDEFYGEMWKRFGVDSLHAYGDYDEGCAFAHASGVVIESIIKSGFGQPVQPAGKRGRKKQTRIVAHFDEWTTGMGLLYVRWKLPKVGTVFTTHATSIGRSICGNNKPLYDYLDGYNGDQMARELNMEAKHSLEKAAAHAADSFTTVSEITARECEQLLERRPDVVTPNGFEKNFVPAAAKLPAASKAARDKMLSVASALTGKKIDPNSFIVITSGRCEYRNKGLDLFLDVCDELKRCKPARNIIAFVMVPAWPKEARADLAERLGTLEKAPLVNDEAPLNDPVITHWLNNPESDAVNCRMHQLGFTEIDPRVEVIYVPCYLNGTDGIFNMSYYDLLPGADATVFPSYYEPWGYTPLESVAFGVPTVTTSLSGFGQWVLESFENYFDECGVNVIGRGDSNYRSVVENIAHSLEYLTEAGEKETKKIHKAAMNTASEAAWSKFIRYYDTAYQQAIEKASRRKLSDAD</sequence>
<dbReference type="InterPro" id="IPR008631">
    <property type="entry name" value="Glycogen_synth"/>
</dbReference>
<comment type="caution">
    <text evidence="3">The sequence shown here is derived from an EMBL/GenBank/DDBJ whole genome shotgun (WGS) entry which is preliminary data.</text>
</comment>
<evidence type="ECO:0000313" key="4">
    <source>
        <dbReference type="Proteomes" id="UP000244905"/>
    </source>
</evidence>
<dbReference type="Pfam" id="PF05693">
    <property type="entry name" value="Glycogen_syn"/>
    <property type="match status" value="2"/>
</dbReference>
<dbReference type="EMBL" id="PUEC01000014">
    <property type="protein sequence ID" value="PWB02239.1"/>
    <property type="molecule type" value="Genomic_DNA"/>
</dbReference>
<proteinExistence type="predicted"/>
<dbReference type="AlphaFoldDB" id="A0A2V1IQK4"/>
<gene>
    <name evidence="3" type="ORF">C5O23_07210</name>
</gene>
<dbReference type="SUPFAM" id="SSF53756">
    <property type="entry name" value="UDP-Glycosyltransferase/glycogen phosphorylase"/>
    <property type="match status" value="1"/>
</dbReference>
<dbReference type="GO" id="GO:0005737">
    <property type="term" value="C:cytoplasm"/>
    <property type="evidence" value="ECO:0007669"/>
    <property type="project" value="TreeGrafter"/>
</dbReference>
<dbReference type="Proteomes" id="UP000244905">
    <property type="component" value="Unassembled WGS sequence"/>
</dbReference>
<dbReference type="GeneID" id="82526130"/>
<reference evidence="4" key="1">
    <citation type="submission" date="2018-02" db="EMBL/GenBank/DDBJ databases">
        <authorList>
            <person name="Clavel T."/>
            <person name="Strowig T."/>
        </authorList>
    </citation>
    <scope>NUCLEOTIDE SEQUENCE [LARGE SCALE GENOMIC DNA]</scope>
    <source>
        <strain evidence="4">DSM 103720</strain>
    </source>
</reference>
<dbReference type="GO" id="GO:0005978">
    <property type="term" value="P:glycogen biosynthetic process"/>
    <property type="evidence" value="ECO:0007669"/>
    <property type="project" value="InterPro"/>
</dbReference>
<dbReference type="Gene3D" id="3.40.50.2000">
    <property type="entry name" value="Glycogen Phosphorylase B"/>
    <property type="match status" value="2"/>
</dbReference>
<keyword evidence="1" id="KW-0328">Glycosyltransferase</keyword>
<dbReference type="GO" id="GO:0004373">
    <property type="term" value="F:alpha-1,4-glucan glucosyltransferase (UDP-glucose donor) activity"/>
    <property type="evidence" value="ECO:0007669"/>
    <property type="project" value="InterPro"/>
</dbReference>
<protein>
    <submittedName>
        <fullName evidence="3">Glycosyl transferase</fullName>
    </submittedName>
</protein>
<name>A0A2V1IQK4_9BACT</name>
<accession>A0A2V1IQK4</accession>
<organism evidence="3 4">
    <name type="scientific">Duncaniella muris</name>
    <dbReference type="NCBI Taxonomy" id="2094150"/>
    <lineage>
        <taxon>Bacteria</taxon>
        <taxon>Pseudomonadati</taxon>
        <taxon>Bacteroidota</taxon>
        <taxon>Bacteroidia</taxon>
        <taxon>Bacteroidales</taxon>
        <taxon>Muribaculaceae</taxon>
        <taxon>Duncaniella</taxon>
    </lineage>
</organism>
<evidence type="ECO:0000313" key="3">
    <source>
        <dbReference type="EMBL" id="PWB02239.1"/>
    </source>
</evidence>
<keyword evidence="2 3" id="KW-0808">Transferase</keyword>
<evidence type="ECO:0000256" key="1">
    <source>
        <dbReference type="ARBA" id="ARBA00022676"/>
    </source>
</evidence>